<dbReference type="EMBL" id="NJHN03000036">
    <property type="protein sequence ID" value="KAH9422696.1"/>
    <property type="molecule type" value="Genomic_DNA"/>
</dbReference>
<comment type="caution">
    <text evidence="3">The sequence shown here is derived from an EMBL/GenBank/DDBJ whole genome shotgun (WGS) entry which is preliminary data.</text>
</comment>
<reference evidence="3 4" key="1">
    <citation type="journal article" date="2018" name="J. Allergy Clin. Immunol.">
        <title>High-quality assembly of Dermatophagoides pteronyssinus genome and transcriptome reveals a wide range of novel allergens.</title>
        <authorList>
            <person name="Liu X.Y."/>
            <person name="Yang K.Y."/>
            <person name="Wang M.Q."/>
            <person name="Kwok J.S."/>
            <person name="Zeng X."/>
            <person name="Yang Z."/>
            <person name="Xiao X.J."/>
            <person name="Lau C.P."/>
            <person name="Li Y."/>
            <person name="Huang Z.M."/>
            <person name="Ba J.G."/>
            <person name="Yim A.K."/>
            <person name="Ouyang C.Y."/>
            <person name="Ngai S.M."/>
            <person name="Chan T.F."/>
            <person name="Leung E.L."/>
            <person name="Liu L."/>
            <person name="Liu Z.G."/>
            <person name="Tsui S.K."/>
        </authorList>
    </citation>
    <scope>NUCLEOTIDE SEQUENCE [LARGE SCALE GENOMIC DNA]</scope>
    <source>
        <strain evidence="3">Derp</strain>
    </source>
</reference>
<protein>
    <submittedName>
        <fullName evidence="3">Uncharacterized protein</fullName>
    </submittedName>
</protein>
<evidence type="ECO:0000256" key="2">
    <source>
        <dbReference type="SAM" id="SignalP"/>
    </source>
</evidence>
<keyword evidence="4" id="KW-1185">Reference proteome</keyword>
<proteinExistence type="predicted"/>
<evidence type="ECO:0000313" key="3">
    <source>
        <dbReference type="EMBL" id="KAH9422696.1"/>
    </source>
</evidence>
<feature type="signal peptide" evidence="2">
    <location>
        <begin position="1"/>
        <end position="20"/>
    </location>
</feature>
<feature type="transmembrane region" description="Helical" evidence="1">
    <location>
        <begin position="712"/>
        <end position="733"/>
    </location>
</feature>
<evidence type="ECO:0000313" key="4">
    <source>
        <dbReference type="Proteomes" id="UP000887458"/>
    </source>
</evidence>
<keyword evidence="2" id="KW-0732">Signal</keyword>
<name>A0ABQ8JK38_DERPT</name>
<gene>
    <name evidence="3" type="ORF">DERP_003373</name>
</gene>
<feature type="transmembrane region" description="Helical" evidence="1">
    <location>
        <begin position="224"/>
        <end position="244"/>
    </location>
</feature>
<feature type="transmembrane region" description="Helical" evidence="1">
    <location>
        <begin position="357"/>
        <end position="376"/>
    </location>
</feature>
<organism evidence="3 4">
    <name type="scientific">Dermatophagoides pteronyssinus</name>
    <name type="common">European house dust mite</name>
    <dbReference type="NCBI Taxonomy" id="6956"/>
    <lineage>
        <taxon>Eukaryota</taxon>
        <taxon>Metazoa</taxon>
        <taxon>Ecdysozoa</taxon>
        <taxon>Arthropoda</taxon>
        <taxon>Chelicerata</taxon>
        <taxon>Arachnida</taxon>
        <taxon>Acari</taxon>
        <taxon>Acariformes</taxon>
        <taxon>Sarcoptiformes</taxon>
        <taxon>Astigmata</taxon>
        <taxon>Psoroptidia</taxon>
        <taxon>Analgoidea</taxon>
        <taxon>Pyroglyphidae</taxon>
        <taxon>Dermatophagoidinae</taxon>
        <taxon>Dermatophagoides</taxon>
    </lineage>
</organism>
<reference evidence="3 4" key="2">
    <citation type="journal article" date="2022" name="Mol. Biol. Evol.">
        <title>Comparative Genomics Reveals Insights into the Divergent Evolution of Astigmatic Mites and Household Pest Adaptations.</title>
        <authorList>
            <person name="Xiong Q."/>
            <person name="Wan A.T."/>
            <person name="Liu X."/>
            <person name="Fung C.S."/>
            <person name="Xiao X."/>
            <person name="Malainual N."/>
            <person name="Hou J."/>
            <person name="Wang L."/>
            <person name="Wang M."/>
            <person name="Yang K.Y."/>
            <person name="Cui Y."/>
            <person name="Leung E.L."/>
            <person name="Nong W."/>
            <person name="Shin S.K."/>
            <person name="Au S.W."/>
            <person name="Jeong K.Y."/>
            <person name="Chew F.T."/>
            <person name="Hui J.H."/>
            <person name="Leung T.F."/>
            <person name="Tungtrongchitr A."/>
            <person name="Zhong N."/>
            <person name="Liu Z."/>
            <person name="Tsui S.K."/>
        </authorList>
    </citation>
    <scope>NUCLEOTIDE SEQUENCE [LARGE SCALE GENOMIC DNA]</scope>
    <source>
        <strain evidence="3">Derp</strain>
    </source>
</reference>
<evidence type="ECO:0000256" key="1">
    <source>
        <dbReference type="SAM" id="Phobius"/>
    </source>
</evidence>
<keyword evidence="1" id="KW-0812">Transmembrane</keyword>
<accession>A0ABQ8JK38</accession>
<keyword evidence="1" id="KW-0472">Membrane</keyword>
<keyword evidence="1" id="KW-1133">Transmembrane helix</keyword>
<feature type="chain" id="PRO_5045513835" evidence="2">
    <location>
        <begin position="21"/>
        <end position="751"/>
    </location>
</feature>
<sequence>MAIIIMSVIIILESISFSSGMMMAGQIVRRSDFYRDSNYSCSKDQNSFLSKILSIAMINDDLWIYRIDHIIVVYTDTIYRHYDPFKSKFYLFDEQLLTFRHQLHPYLKMLWPYNNLTSNKLQIINDTERNVTMTMFRSGPMYNLTIRFTIRTPEINNENTYSTYDMFEFQPQIGHFVWRTFVHEMSEHPTIRNVSEMALLSISSISFSENYVKMIQWYNVKKPFIILYLMNFSLQMVRVGFLCHNQDKNKKITMYIIEDWKDDCKPPFQLMNSINFGFTIGDHLYFVSIKRDYYFNIDKNVLFTFEAEYRIEKSGSFNDLFICRKPKPDEWPPVNPSYKTNPNIPYRIKKPTLLKQISTFINPLITIIFIILKYLLITSIIKCSNHYNKCFGWCKQILKFFENSNRTCSLGTLNNYISKIVSMAIFNEQLWIYFDDHVVGIYDKFIEKHYDHINYRLYLFDEKFINLKSYLTDDKKLKQLWPYKDDDSDTMGEVSLTILSSNDDRYELILLYWLSVIEEYERLNDGKKFIIINTYHRFLAKGNLNLNNDPDNYKFQIEYKNRNLSINAKSMYEEVNTQIINLSIDGKLFIILLTLNPVNMVTIFNDYEMKNTFGILCTNDKKSRQIYMIPYMVDLLNDCQPPTNQLANYVFGFNIGESLYFISLFNKLVLRVEKRLFISFQRKFTLEQPRSLEDFIACIKPTIWPPPNEKDIYGLLVPSSGYHSYFFLFLILITRMSHYRIRTFLPIKKRY</sequence>
<dbReference type="Proteomes" id="UP000887458">
    <property type="component" value="Unassembled WGS sequence"/>
</dbReference>